<dbReference type="Proteomes" id="UP001215712">
    <property type="component" value="Unassembled WGS sequence"/>
</dbReference>
<gene>
    <name evidence="1" type="ORF">N7493_000517</name>
</gene>
<organism evidence="1 2">
    <name type="scientific">Penicillium malachiteum</name>
    <dbReference type="NCBI Taxonomy" id="1324776"/>
    <lineage>
        <taxon>Eukaryota</taxon>
        <taxon>Fungi</taxon>
        <taxon>Dikarya</taxon>
        <taxon>Ascomycota</taxon>
        <taxon>Pezizomycotina</taxon>
        <taxon>Eurotiomycetes</taxon>
        <taxon>Eurotiomycetidae</taxon>
        <taxon>Eurotiales</taxon>
        <taxon>Aspergillaceae</taxon>
        <taxon>Penicillium</taxon>
    </lineage>
</organism>
<name>A0AAD6HWL7_9EURO</name>
<dbReference type="AlphaFoldDB" id="A0AAD6HWL7"/>
<evidence type="ECO:0000313" key="1">
    <source>
        <dbReference type="EMBL" id="KAJ5740645.1"/>
    </source>
</evidence>
<evidence type="ECO:0000313" key="2">
    <source>
        <dbReference type="Proteomes" id="UP001215712"/>
    </source>
</evidence>
<sequence length="298" mass="34309">MKQPVKDYDRSRRYPETWLAMEQLVGTGKARSIARKNATPLFIVASTICLFVVDEDFDEVKRMKIILQDQQHDDTLAEMCQKVLEQLIINKRVEERDEILRDFHRIVGSIVLFYDPLSVSLASLLDVEAGLIERRLKLLRSVLVIPDKKDVDGTIKPLHLSFRDFLTSQSKTDANSFKIDTTETNHSLTAGCLRVMSDQTSGLRKNICKLENDGILQSEIRDTHSYIKPELKYAFRFWVRHLENGKPLVDDDGIYTFFEKHFLHWLEVMSILGLIDEALAHLASLQELLSVSNLLYAD</sequence>
<accession>A0AAD6HWL7</accession>
<protein>
    <submittedName>
        <fullName evidence="1">Uncharacterized protein</fullName>
    </submittedName>
</protein>
<proteinExistence type="predicted"/>
<keyword evidence="2" id="KW-1185">Reference proteome</keyword>
<reference evidence="1" key="2">
    <citation type="submission" date="2023-01" db="EMBL/GenBank/DDBJ databases">
        <authorList>
            <person name="Petersen C."/>
        </authorList>
    </citation>
    <scope>NUCLEOTIDE SEQUENCE</scope>
    <source>
        <strain evidence="1">IBT 17514</strain>
    </source>
</reference>
<dbReference type="EMBL" id="JAQJAN010000001">
    <property type="protein sequence ID" value="KAJ5740645.1"/>
    <property type="molecule type" value="Genomic_DNA"/>
</dbReference>
<reference evidence="1" key="1">
    <citation type="journal article" date="2023" name="IMA Fungus">
        <title>Comparative genomic study of the Penicillium genus elucidates a diverse pangenome and 15 lateral gene transfer events.</title>
        <authorList>
            <person name="Petersen C."/>
            <person name="Sorensen T."/>
            <person name="Nielsen M.R."/>
            <person name="Sondergaard T.E."/>
            <person name="Sorensen J.L."/>
            <person name="Fitzpatrick D.A."/>
            <person name="Frisvad J.C."/>
            <person name="Nielsen K.L."/>
        </authorList>
    </citation>
    <scope>NUCLEOTIDE SEQUENCE</scope>
    <source>
        <strain evidence="1">IBT 17514</strain>
    </source>
</reference>
<comment type="caution">
    <text evidence="1">The sequence shown here is derived from an EMBL/GenBank/DDBJ whole genome shotgun (WGS) entry which is preliminary data.</text>
</comment>